<gene>
    <name evidence="12" type="ORF">TRITD_4Av1G010550</name>
</gene>
<keyword evidence="4" id="KW-0347">Helicase</keyword>
<dbReference type="Proteomes" id="UP000324705">
    <property type="component" value="Chromosome 4A"/>
</dbReference>
<feature type="compositionally biased region" description="Low complexity" evidence="8">
    <location>
        <begin position="34"/>
        <end position="55"/>
    </location>
</feature>
<dbReference type="AlphaFoldDB" id="A0A9R0S3U5"/>
<evidence type="ECO:0000259" key="10">
    <source>
        <dbReference type="PROSITE" id="PS51194"/>
    </source>
</evidence>
<feature type="domain" description="DEAD-box RNA helicase Q" evidence="11">
    <location>
        <begin position="103"/>
        <end position="132"/>
    </location>
</feature>
<dbReference type="CDD" id="cd18787">
    <property type="entry name" value="SF2_C_DEAD"/>
    <property type="match status" value="1"/>
</dbReference>
<keyword evidence="2" id="KW-0547">Nucleotide-binding</keyword>
<dbReference type="SUPFAM" id="SSF52540">
    <property type="entry name" value="P-loop containing nucleoside triphosphate hydrolases"/>
    <property type="match status" value="1"/>
</dbReference>
<dbReference type="GO" id="GO:0003724">
    <property type="term" value="F:RNA helicase activity"/>
    <property type="evidence" value="ECO:0007669"/>
    <property type="project" value="UniProtKB-EC"/>
</dbReference>
<accession>A0A9R0S3U5</accession>
<feature type="domain" description="Helicase ATP-binding" evidence="9">
    <location>
        <begin position="137"/>
        <end position="331"/>
    </location>
</feature>
<dbReference type="Gene3D" id="3.40.50.300">
    <property type="entry name" value="P-loop containing nucleotide triphosphate hydrolases"/>
    <property type="match status" value="2"/>
</dbReference>
<dbReference type="InterPro" id="IPR014001">
    <property type="entry name" value="Helicase_ATP-bd"/>
</dbReference>
<dbReference type="GO" id="GO:0005524">
    <property type="term" value="F:ATP binding"/>
    <property type="evidence" value="ECO:0007669"/>
    <property type="project" value="UniProtKB-KW"/>
</dbReference>
<evidence type="ECO:0000256" key="3">
    <source>
        <dbReference type="ARBA" id="ARBA00022801"/>
    </source>
</evidence>
<dbReference type="InterPro" id="IPR001650">
    <property type="entry name" value="Helicase_C-like"/>
</dbReference>
<dbReference type="GO" id="GO:0016787">
    <property type="term" value="F:hydrolase activity"/>
    <property type="evidence" value="ECO:0007669"/>
    <property type="project" value="UniProtKB-KW"/>
</dbReference>
<reference evidence="12 13" key="1">
    <citation type="submission" date="2017-09" db="EMBL/GenBank/DDBJ databases">
        <authorList>
            <consortium name="International Durum Wheat Genome Sequencing Consortium (IDWGSC)"/>
            <person name="Milanesi L."/>
        </authorList>
    </citation>
    <scope>NUCLEOTIDE SEQUENCE [LARGE SCALE GENOMIC DNA]</scope>
    <source>
        <strain evidence="13">cv. Svevo</strain>
    </source>
</reference>
<dbReference type="OMA" id="DFKNLCM"/>
<dbReference type="InterPro" id="IPR027417">
    <property type="entry name" value="P-loop_NTPase"/>
</dbReference>
<dbReference type="SMART" id="SM00490">
    <property type="entry name" value="HELICc"/>
    <property type="match status" value="1"/>
</dbReference>
<keyword evidence="5" id="KW-0067">ATP-binding</keyword>
<feature type="domain" description="Helicase C-terminal" evidence="10">
    <location>
        <begin position="363"/>
        <end position="514"/>
    </location>
</feature>
<dbReference type="GO" id="GO:0003723">
    <property type="term" value="F:RNA binding"/>
    <property type="evidence" value="ECO:0007669"/>
    <property type="project" value="UniProtKB-KW"/>
</dbReference>
<feature type="region of interest" description="Disordered" evidence="8">
    <location>
        <begin position="1"/>
        <end position="87"/>
    </location>
</feature>
<dbReference type="PANTHER" id="PTHR47958">
    <property type="entry name" value="ATP-DEPENDENT RNA HELICASE DBP3"/>
    <property type="match status" value="1"/>
</dbReference>
<proteinExistence type="predicted"/>
<dbReference type="InterPro" id="IPR014014">
    <property type="entry name" value="RNA_helicase_DEAD_Q_motif"/>
</dbReference>
<dbReference type="Gramene" id="TRITD4Av1G010550.2">
    <property type="protein sequence ID" value="TRITD4Av1G010550.2"/>
    <property type="gene ID" value="TRITD4Av1G010550"/>
</dbReference>
<keyword evidence="6" id="KW-0694">RNA-binding</keyword>
<evidence type="ECO:0000259" key="11">
    <source>
        <dbReference type="PROSITE" id="PS51195"/>
    </source>
</evidence>
<dbReference type="InterPro" id="IPR011545">
    <property type="entry name" value="DEAD/DEAH_box_helicase_dom"/>
</dbReference>
<dbReference type="Pfam" id="PF00271">
    <property type="entry name" value="Helicase_C"/>
    <property type="match status" value="1"/>
</dbReference>
<evidence type="ECO:0000256" key="8">
    <source>
        <dbReference type="SAM" id="MobiDB-lite"/>
    </source>
</evidence>
<organism evidence="12 13">
    <name type="scientific">Triticum turgidum subsp. durum</name>
    <name type="common">Durum wheat</name>
    <name type="synonym">Triticum durum</name>
    <dbReference type="NCBI Taxonomy" id="4567"/>
    <lineage>
        <taxon>Eukaryota</taxon>
        <taxon>Viridiplantae</taxon>
        <taxon>Streptophyta</taxon>
        <taxon>Embryophyta</taxon>
        <taxon>Tracheophyta</taxon>
        <taxon>Spermatophyta</taxon>
        <taxon>Magnoliopsida</taxon>
        <taxon>Liliopsida</taxon>
        <taxon>Poales</taxon>
        <taxon>Poaceae</taxon>
        <taxon>BOP clade</taxon>
        <taxon>Pooideae</taxon>
        <taxon>Triticodae</taxon>
        <taxon>Triticeae</taxon>
        <taxon>Triticinae</taxon>
        <taxon>Triticum</taxon>
    </lineage>
</organism>
<dbReference type="PROSITE" id="PS51195">
    <property type="entry name" value="Q_MOTIF"/>
    <property type="match status" value="1"/>
</dbReference>
<dbReference type="SMART" id="SM00487">
    <property type="entry name" value="DEXDc"/>
    <property type="match status" value="1"/>
</dbReference>
<dbReference type="PROSITE" id="PS51194">
    <property type="entry name" value="HELICASE_CTER"/>
    <property type="match status" value="1"/>
</dbReference>
<keyword evidence="13" id="KW-1185">Reference proteome</keyword>
<dbReference type="Pfam" id="PF00270">
    <property type="entry name" value="DEAD"/>
    <property type="match status" value="1"/>
</dbReference>
<evidence type="ECO:0000313" key="13">
    <source>
        <dbReference type="Proteomes" id="UP000324705"/>
    </source>
</evidence>
<evidence type="ECO:0000256" key="4">
    <source>
        <dbReference type="ARBA" id="ARBA00022806"/>
    </source>
</evidence>
<evidence type="ECO:0000256" key="5">
    <source>
        <dbReference type="ARBA" id="ARBA00022840"/>
    </source>
</evidence>
<evidence type="ECO:0000256" key="6">
    <source>
        <dbReference type="ARBA" id="ARBA00022884"/>
    </source>
</evidence>
<name>A0A9R0S3U5_TRITD</name>
<protein>
    <recommendedName>
        <fullName evidence="1">RNA helicase</fullName>
        <ecNumber evidence="1">3.6.4.13</ecNumber>
    </recommendedName>
</protein>
<keyword evidence="3" id="KW-0378">Hydrolase</keyword>
<dbReference type="CDD" id="cd17963">
    <property type="entry name" value="DEADc_DDX19_DDX25"/>
    <property type="match status" value="1"/>
</dbReference>
<sequence>MADAGAAKPEPEKKSWADVEEEEEAKAKAEAEAELAAAASSASSSSAPIEPAVEAQAKQIEALSLSVPDDDGGGPEGPPLLDDSDDSQIQAVTSGGTVYESATTFEDVKLTPELLKGLHDEMGFSRPSKIQAITLPMILTPPYRDLVAQAHNGSGKTTCFVLGMLSRVDPNRKVPQAICICPTRELAQQNKSVLMRMGKFTGITCACAIPSSQKEYMPISKMAPVTDQVVIGTSGTLTKWITHKKLATREIKILVFDEADHMLAEEGFKTDSLRIMKDIQNSAGGCQVEALEKSHFLYAVGCVQFVLLFSATFNEKVKEFVTRVIKDGNQIFVKKEDLTLEKVKQYKVRVPDEAAKIEVIRDKIFEFGQKVGQVIIFVRTRNSTKNVHNALTKEDYVCSSIQGSLDQAEREKVIQEFKDGYTKVLISTDVLARGFDQAQVNLVINYDMPIKYNTRDEPDYEVYLHRIGRAGRFGRKGAVFNLLCGQTDEVVMTKIEDYFQHKVPEVPNWKSEDNFETALKDAGLLE</sequence>
<dbReference type="EC" id="3.6.4.13" evidence="1"/>
<dbReference type="PROSITE" id="PS51192">
    <property type="entry name" value="HELICASE_ATP_BIND_1"/>
    <property type="match status" value="1"/>
</dbReference>
<evidence type="ECO:0000256" key="1">
    <source>
        <dbReference type="ARBA" id="ARBA00012552"/>
    </source>
</evidence>
<evidence type="ECO:0000259" key="9">
    <source>
        <dbReference type="PROSITE" id="PS51192"/>
    </source>
</evidence>
<evidence type="ECO:0000256" key="7">
    <source>
        <dbReference type="PROSITE-ProRule" id="PRU00552"/>
    </source>
</evidence>
<feature type="short sequence motif" description="Q motif" evidence="7">
    <location>
        <begin position="103"/>
        <end position="132"/>
    </location>
</feature>
<evidence type="ECO:0000313" key="12">
    <source>
        <dbReference type="EMBL" id="VAH87539.1"/>
    </source>
</evidence>
<dbReference type="EMBL" id="LT934117">
    <property type="protein sequence ID" value="VAH87539.1"/>
    <property type="molecule type" value="Genomic_DNA"/>
</dbReference>
<evidence type="ECO:0000256" key="2">
    <source>
        <dbReference type="ARBA" id="ARBA00022741"/>
    </source>
</evidence>